<gene>
    <name evidence="10" type="primary">fluC</name>
    <name evidence="10" type="synonym">crcB</name>
    <name evidence="11" type="ORF">DI525_03575</name>
</gene>
<feature type="binding site" evidence="10">
    <location>
        <position position="68"/>
    </location>
    <ligand>
        <name>Na(+)</name>
        <dbReference type="ChEBI" id="CHEBI:29101"/>
        <note>structural</note>
    </ligand>
</feature>
<evidence type="ECO:0000256" key="4">
    <source>
        <dbReference type="ARBA" id="ARBA00022989"/>
    </source>
</evidence>
<keyword evidence="10" id="KW-0406">Ion transport</keyword>
<keyword evidence="4 10" id="KW-1133">Transmembrane helix</keyword>
<feature type="transmembrane region" description="Helical" evidence="10">
    <location>
        <begin position="31"/>
        <end position="51"/>
    </location>
</feature>
<evidence type="ECO:0000256" key="9">
    <source>
        <dbReference type="ARBA" id="ARBA00049940"/>
    </source>
</evidence>
<dbReference type="GO" id="GO:0046872">
    <property type="term" value="F:metal ion binding"/>
    <property type="evidence" value="ECO:0007669"/>
    <property type="project" value="UniProtKB-KW"/>
</dbReference>
<comment type="similarity">
    <text evidence="7 10">Belongs to the fluoride channel Fluc/FEX (TC 1.A.43) family.</text>
</comment>
<keyword evidence="5 10" id="KW-0472">Membrane</keyword>
<dbReference type="Pfam" id="PF02537">
    <property type="entry name" value="CRCB"/>
    <property type="match status" value="1"/>
</dbReference>
<dbReference type="GO" id="GO:0062054">
    <property type="term" value="F:fluoride channel activity"/>
    <property type="evidence" value="ECO:0007669"/>
    <property type="project" value="UniProtKB-UniRule"/>
</dbReference>
<evidence type="ECO:0000256" key="1">
    <source>
        <dbReference type="ARBA" id="ARBA00004651"/>
    </source>
</evidence>
<feature type="transmembrane region" description="Helical" evidence="10">
    <location>
        <begin position="90"/>
        <end position="111"/>
    </location>
</feature>
<evidence type="ECO:0000256" key="3">
    <source>
        <dbReference type="ARBA" id="ARBA00022692"/>
    </source>
</evidence>
<evidence type="ECO:0000313" key="11">
    <source>
        <dbReference type="EMBL" id="PZR05735.1"/>
    </source>
</evidence>
<evidence type="ECO:0000256" key="5">
    <source>
        <dbReference type="ARBA" id="ARBA00023136"/>
    </source>
</evidence>
<dbReference type="EMBL" id="QFRA01000005">
    <property type="protein sequence ID" value="PZR05735.1"/>
    <property type="molecule type" value="Genomic_DNA"/>
</dbReference>
<evidence type="ECO:0000256" key="2">
    <source>
        <dbReference type="ARBA" id="ARBA00022475"/>
    </source>
</evidence>
<comment type="function">
    <text evidence="9 10">Fluoride-specific ion channel. Important for reducing fluoride concentration in the cell, thus reducing its toxicity.</text>
</comment>
<feature type="transmembrane region" description="Helical" evidence="10">
    <location>
        <begin position="58"/>
        <end position="78"/>
    </location>
</feature>
<dbReference type="InterPro" id="IPR003691">
    <property type="entry name" value="FluC"/>
</dbReference>
<protein>
    <recommendedName>
        <fullName evidence="10">Fluoride-specific ion channel FluC</fullName>
    </recommendedName>
</protein>
<dbReference type="GO" id="GO:0005886">
    <property type="term" value="C:plasma membrane"/>
    <property type="evidence" value="ECO:0007669"/>
    <property type="project" value="UniProtKB-SubCell"/>
</dbReference>
<comment type="caution">
    <text evidence="11">The sequence shown here is derived from an EMBL/GenBank/DDBJ whole genome shotgun (WGS) entry which is preliminary data.</text>
</comment>
<name>A0A2W5T2Y3_9CORY</name>
<comment type="subcellular location">
    <subcellularLocation>
        <location evidence="1 10">Cell membrane</location>
        <topology evidence="1 10">Multi-pass membrane protein</topology>
    </subcellularLocation>
</comment>
<evidence type="ECO:0000256" key="7">
    <source>
        <dbReference type="ARBA" id="ARBA00035120"/>
    </source>
</evidence>
<evidence type="ECO:0000256" key="8">
    <source>
        <dbReference type="ARBA" id="ARBA00035585"/>
    </source>
</evidence>
<comment type="catalytic activity">
    <reaction evidence="8">
        <text>fluoride(in) = fluoride(out)</text>
        <dbReference type="Rhea" id="RHEA:76159"/>
        <dbReference type="ChEBI" id="CHEBI:17051"/>
    </reaction>
    <physiologicalReaction direction="left-to-right" evidence="8">
        <dbReference type="Rhea" id="RHEA:76160"/>
    </physiologicalReaction>
</comment>
<keyword evidence="2 10" id="KW-1003">Cell membrane</keyword>
<keyword evidence="6 10" id="KW-0407">Ion channel</keyword>
<accession>A0A2W5T2Y3</accession>
<dbReference type="HAMAP" id="MF_00454">
    <property type="entry name" value="FluC"/>
    <property type="match status" value="1"/>
</dbReference>
<evidence type="ECO:0000256" key="10">
    <source>
        <dbReference type="HAMAP-Rule" id="MF_00454"/>
    </source>
</evidence>
<dbReference type="AlphaFoldDB" id="A0A2W5T2Y3"/>
<keyword evidence="3 10" id="KW-0812">Transmembrane</keyword>
<proteinExistence type="inferred from homology"/>
<evidence type="ECO:0000313" key="12">
    <source>
        <dbReference type="Proteomes" id="UP000249432"/>
    </source>
</evidence>
<feature type="binding site" evidence="10">
    <location>
        <position position="71"/>
    </location>
    <ligand>
        <name>Na(+)</name>
        <dbReference type="ChEBI" id="CHEBI:29101"/>
        <note>structural</note>
    </ligand>
</feature>
<keyword evidence="10" id="KW-0915">Sodium</keyword>
<dbReference type="Proteomes" id="UP000249432">
    <property type="component" value="Unassembled WGS sequence"/>
</dbReference>
<dbReference type="RefSeq" id="WP_303734422.1">
    <property type="nucleotide sequence ID" value="NZ_CAKZHK010000010.1"/>
</dbReference>
<keyword evidence="10" id="KW-0479">Metal-binding</keyword>
<keyword evidence="10" id="KW-0813">Transport</keyword>
<sequence length="112" mass="11322">MMVLVALGGGIGACFRYAVDAWIRERWPTEFPWATFVINVTGSFVLGLCVAGSSGGALLGFLGTGMMGGYTTFSTASVEAVTQGSAGCGAAYALSTLVVAVFAAWLGLVIAG</sequence>
<organism evidence="11 12">
    <name type="scientific">Corynebacterium kroppenstedtii</name>
    <dbReference type="NCBI Taxonomy" id="161879"/>
    <lineage>
        <taxon>Bacteria</taxon>
        <taxon>Bacillati</taxon>
        <taxon>Actinomycetota</taxon>
        <taxon>Actinomycetes</taxon>
        <taxon>Mycobacteriales</taxon>
        <taxon>Corynebacteriaceae</taxon>
        <taxon>Corynebacterium</taxon>
    </lineage>
</organism>
<reference evidence="11 12" key="1">
    <citation type="submission" date="2017-08" db="EMBL/GenBank/DDBJ databases">
        <title>Infants hospitalized years apart are colonized by the same room-sourced microbial strains.</title>
        <authorList>
            <person name="Brooks B."/>
            <person name="Olm M.R."/>
            <person name="Firek B.A."/>
            <person name="Baker R."/>
            <person name="Thomas B.C."/>
            <person name="Morowitz M.J."/>
            <person name="Banfield J.F."/>
        </authorList>
    </citation>
    <scope>NUCLEOTIDE SEQUENCE [LARGE SCALE GENOMIC DNA]</scope>
    <source>
        <strain evidence="11">S2_003_000_R1_3</strain>
    </source>
</reference>
<dbReference type="GO" id="GO:0140114">
    <property type="term" value="P:cellular detoxification of fluoride"/>
    <property type="evidence" value="ECO:0007669"/>
    <property type="project" value="UniProtKB-UniRule"/>
</dbReference>
<evidence type="ECO:0000256" key="6">
    <source>
        <dbReference type="ARBA" id="ARBA00023303"/>
    </source>
</evidence>
<comment type="activity regulation">
    <text evidence="10">Na(+) is not transported, but it plays an essential structural role and its presence is essential for fluoride channel function.</text>
</comment>